<dbReference type="EMBL" id="JAUEPO010000001">
    <property type="protein sequence ID" value="KAK3336651.1"/>
    <property type="molecule type" value="Genomic_DNA"/>
</dbReference>
<proteinExistence type="predicted"/>
<organism evidence="1 2">
    <name type="scientific">Cercophora scortea</name>
    <dbReference type="NCBI Taxonomy" id="314031"/>
    <lineage>
        <taxon>Eukaryota</taxon>
        <taxon>Fungi</taxon>
        <taxon>Dikarya</taxon>
        <taxon>Ascomycota</taxon>
        <taxon>Pezizomycotina</taxon>
        <taxon>Sordariomycetes</taxon>
        <taxon>Sordariomycetidae</taxon>
        <taxon>Sordariales</taxon>
        <taxon>Lasiosphaeriaceae</taxon>
        <taxon>Cercophora</taxon>
    </lineage>
</organism>
<dbReference type="Proteomes" id="UP001286456">
    <property type="component" value="Unassembled WGS sequence"/>
</dbReference>
<reference evidence="1" key="1">
    <citation type="journal article" date="2023" name="Mol. Phylogenet. Evol.">
        <title>Genome-scale phylogeny and comparative genomics of the fungal order Sordariales.</title>
        <authorList>
            <person name="Hensen N."/>
            <person name="Bonometti L."/>
            <person name="Westerberg I."/>
            <person name="Brannstrom I.O."/>
            <person name="Guillou S."/>
            <person name="Cros-Aarteil S."/>
            <person name="Calhoun S."/>
            <person name="Haridas S."/>
            <person name="Kuo A."/>
            <person name="Mondo S."/>
            <person name="Pangilinan J."/>
            <person name="Riley R."/>
            <person name="LaButti K."/>
            <person name="Andreopoulos B."/>
            <person name="Lipzen A."/>
            <person name="Chen C."/>
            <person name="Yan M."/>
            <person name="Daum C."/>
            <person name="Ng V."/>
            <person name="Clum A."/>
            <person name="Steindorff A."/>
            <person name="Ohm R.A."/>
            <person name="Martin F."/>
            <person name="Silar P."/>
            <person name="Natvig D.O."/>
            <person name="Lalanne C."/>
            <person name="Gautier V."/>
            <person name="Ament-Velasquez S.L."/>
            <person name="Kruys A."/>
            <person name="Hutchinson M.I."/>
            <person name="Powell A.J."/>
            <person name="Barry K."/>
            <person name="Miller A.N."/>
            <person name="Grigoriev I.V."/>
            <person name="Debuchy R."/>
            <person name="Gladieux P."/>
            <person name="Hiltunen Thoren M."/>
            <person name="Johannesson H."/>
        </authorList>
    </citation>
    <scope>NUCLEOTIDE SEQUENCE</scope>
    <source>
        <strain evidence="1">SMH4131-1</strain>
    </source>
</reference>
<gene>
    <name evidence="1" type="ORF">B0T19DRAFT_45858</name>
</gene>
<keyword evidence="2" id="KW-1185">Reference proteome</keyword>
<protein>
    <submittedName>
        <fullName evidence="1">Uncharacterized protein</fullName>
    </submittedName>
</protein>
<evidence type="ECO:0000313" key="2">
    <source>
        <dbReference type="Proteomes" id="UP001286456"/>
    </source>
</evidence>
<sequence>MVGSSKQETMGLSPTACRADFHGKRKKVQFGTLCTETRAPVSATKGLCGRCGRKRARVGGAVLRVSATSEAASHEHSKTCHYCCCCCRLHHNVYIFLPLFRLFSFDIRAETQTSFSHFQGKHRSRETGSTKLLRSLRQYQGPLVSGSIARVPLPNPFLGPGHLSQSGPPRSAFFAFFVQYMSRTGCCPGPGFASANKPH</sequence>
<dbReference type="AlphaFoldDB" id="A0AAE0J5M6"/>
<comment type="caution">
    <text evidence="1">The sequence shown here is derived from an EMBL/GenBank/DDBJ whole genome shotgun (WGS) entry which is preliminary data.</text>
</comment>
<reference evidence="1" key="2">
    <citation type="submission" date="2023-06" db="EMBL/GenBank/DDBJ databases">
        <authorList>
            <consortium name="Lawrence Berkeley National Laboratory"/>
            <person name="Haridas S."/>
            <person name="Hensen N."/>
            <person name="Bonometti L."/>
            <person name="Westerberg I."/>
            <person name="Brannstrom I.O."/>
            <person name="Guillou S."/>
            <person name="Cros-Aarteil S."/>
            <person name="Calhoun S."/>
            <person name="Kuo A."/>
            <person name="Mondo S."/>
            <person name="Pangilinan J."/>
            <person name="Riley R."/>
            <person name="Labutti K."/>
            <person name="Andreopoulos B."/>
            <person name="Lipzen A."/>
            <person name="Chen C."/>
            <person name="Yanf M."/>
            <person name="Daum C."/>
            <person name="Ng V."/>
            <person name="Clum A."/>
            <person name="Steindorff A."/>
            <person name="Ohm R."/>
            <person name="Martin F."/>
            <person name="Silar P."/>
            <person name="Natvig D."/>
            <person name="Lalanne C."/>
            <person name="Gautier V."/>
            <person name="Ament-Velasquez S.L."/>
            <person name="Kruys A."/>
            <person name="Hutchinson M.I."/>
            <person name="Powell A.J."/>
            <person name="Barry K."/>
            <person name="Miller A.N."/>
            <person name="Grigoriev I.V."/>
            <person name="Debuchy R."/>
            <person name="Gladieux P."/>
            <person name="Thoren M.H."/>
            <person name="Johannesson H."/>
        </authorList>
    </citation>
    <scope>NUCLEOTIDE SEQUENCE</scope>
    <source>
        <strain evidence="1">SMH4131-1</strain>
    </source>
</reference>
<evidence type="ECO:0000313" key="1">
    <source>
        <dbReference type="EMBL" id="KAK3336651.1"/>
    </source>
</evidence>
<accession>A0AAE0J5M6</accession>
<name>A0AAE0J5M6_9PEZI</name>